<keyword evidence="11" id="KW-1185">Reference proteome</keyword>
<dbReference type="Gene3D" id="1.10.10.10">
    <property type="entry name" value="Winged helix-like DNA-binding domain superfamily/Winged helix DNA-binding domain"/>
    <property type="match status" value="1"/>
</dbReference>
<evidence type="ECO:0000256" key="5">
    <source>
        <dbReference type="ARBA" id="ARBA00024735"/>
    </source>
</evidence>
<feature type="domain" description="OmpR/PhoB-type" evidence="9">
    <location>
        <begin position="35"/>
        <end position="134"/>
    </location>
</feature>
<evidence type="ECO:0000256" key="1">
    <source>
        <dbReference type="ARBA" id="ARBA00013332"/>
    </source>
</evidence>
<evidence type="ECO:0000256" key="7">
    <source>
        <dbReference type="PROSITE-ProRule" id="PRU01091"/>
    </source>
</evidence>
<keyword evidence="3" id="KW-0902">Two-component regulatory system</keyword>
<dbReference type="InterPro" id="IPR011006">
    <property type="entry name" value="CheY-like_superfamily"/>
</dbReference>
<dbReference type="GO" id="GO:0006355">
    <property type="term" value="P:regulation of DNA-templated transcription"/>
    <property type="evidence" value="ECO:0007669"/>
    <property type="project" value="InterPro"/>
</dbReference>
<feature type="domain" description="Response regulatory" evidence="8">
    <location>
        <begin position="1"/>
        <end position="25"/>
    </location>
</feature>
<dbReference type="PANTHER" id="PTHR48111:SF40">
    <property type="entry name" value="PHOSPHATE REGULON TRANSCRIPTIONAL REGULATORY PROTEIN PHOB"/>
    <property type="match status" value="1"/>
</dbReference>
<keyword evidence="4 7" id="KW-0238">DNA-binding</keyword>
<dbReference type="InterPro" id="IPR001867">
    <property type="entry name" value="OmpR/PhoB-type_DNA-bd"/>
</dbReference>
<sequence length="137" mass="15663">EMGADDYVTKPFSPRELIARVKALLRRTELPTDVPRPVEVGKLSIDPASYRVSQSGKPVVLSTLEFRLLYYLASRPNRVFTRDQLLDAVWGTDRFVTPRSVDVYVRRLREKIESDPENPTHLKTVRGAGYLFETRAA</sequence>
<dbReference type="PROSITE" id="PS51755">
    <property type="entry name" value="OMPR_PHOB"/>
    <property type="match status" value="1"/>
</dbReference>
<dbReference type="GO" id="GO:0032993">
    <property type="term" value="C:protein-DNA complex"/>
    <property type="evidence" value="ECO:0007669"/>
    <property type="project" value="TreeGrafter"/>
</dbReference>
<evidence type="ECO:0000313" key="10">
    <source>
        <dbReference type="EMBL" id="MBA0085143.1"/>
    </source>
</evidence>
<comment type="caution">
    <text evidence="10">The sequence shown here is derived from an EMBL/GenBank/DDBJ whole genome shotgun (WGS) entry which is preliminary data.</text>
</comment>
<dbReference type="InterPro" id="IPR039420">
    <property type="entry name" value="WalR-like"/>
</dbReference>
<dbReference type="Proteomes" id="UP000567293">
    <property type="component" value="Unassembled WGS sequence"/>
</dbReference>
<dbReference type="InterPro" id="IPR001789">
    <property type="entry name" value="Sig_transdc_resp-reg_receiver"/>
</dbReference>
<dbReference type="SUPFAM" id="SSF52172">
    <property type="entry name" value="CheY-like"/>
    <property type="match status" value="1"/>
</dbReference>
<evidence type="ECO:0000259" key="8">
    <source>
        <dbReference type="PROSITE" id="PS50110"/>
    </source>
</evidence>
<feature type="DNA-binding region" description="OmpR/PhoB-type" evidence="7">
    <location>
        <begin position="35"/>
        <end position="134"/>
    </location>
</feature>
<comment type="function">
    <text evidence="5">This protein is a positive regulator for the phosphate regulon. Transcription of this operon is positively regulated by PhoB and PhoR when phosphate is limited.</text>
</comment>
<evidence type="ECO:0000259" key="9">
    <source>
        <dbReference type="PROSITE" id="PS51755"/>
    </source>
</evidence>
<evidence type="ECO:0000313" key="11">
    <source>
        <dbReference type="Proteomes" id="UP000567293"/>
    </source>
</evidence>
<dbReference type="EMBL" id="JACDQQ010000881">
    <property type="protein sequence ID" value="MBA0085143.1"/>
    <property type="molecule type" value="Genomic_DNA"/>
</dbReference>
<protein>
    <recommendedName>
        <fullName evidence="1">Phosphate regulon transcriptional regulatory protein PhoB</fullName>
    </recommendedName>
</protein>
<dbReference type="InterPro" id="IPR016032">
    <property type="entry name" value="Sig_transdc_resp-reg_C-effctor"/>
</dbReference>
<proteinExistence type="predicted"/>
<dbReference type="Pfam" id="PF00486">
    <property type="entry name" value="Trans_reg_C"/>
    <property type="match status" value="1"/>
</dbReference>
<gene>
    <name evidence="10" type="ORF">HRJ53_09110</name>
</gene>
<dbReference type="SUPFAM" id="SSF46894">
    <property type="entry name" value="C-terminal effector domain of the bipartite response regulators"/>
    <property type="match status" value="1"/>
</dbReference>
<evidence type="ECO:0000256" key="3">
    <source>
        <dbReference type="ARBA" id="ARBA00023012"/>
    </source>
</evidence>
<dbReference type="GO" id="GO:0000156">
    <property type="term" value="F:phosphorelay response regulator activity"/>
    <property type="evidence" value="ECO:0007669"/>
    <property type="project" value="TreeGrafter"/>
</dbReference>
<dbReference type="SMART" id="SM00862">
    <property type="entry name" value="Trans_reg_C"/>
    <property type="match status" value="1"/>
</dbReference>
<evidence type="ECO:0000256" key="2">
    <source>
        <dbReference type="ARBA" id="ARBA00022553"/>
    </source>
</evidence>
<dbReference type="FunFam" id="1.10.10.10:FF:000018">
    <property type="entry name" value="DNA-binding response regulator ResD"/>
    <property type="match status" value="1"/>
</dbReference>
<accession>A0A7V8NPL1</accession>
<evidence type="ECO:0000256" key="4">
    <source>
        <dbReference type="ARBA" id="ARBA00023125"/>
    </source>
</evidence>
<evidence type="ECO:0000256" key="6">
    <source>
        <dbReference type="PROSITE-ProRule" id="PRU00169"/>
    </source>
</evidence>
<reference evidence="10" key="1">
    <citation type="submission" date="2020-06" db="EMBL/GenBank/DDBJ databases">
        <title>Legume-microbial interactions unlock mineral nutrients during tropical forest succession.</title>
        <authorList>
            <person name="Epihov D.Z."/>
        </authorList>
    </citation>
    <scope>NUCLEOTIDE SEQUENCE [LARGE SCALE GENOMIC DNA]</scope>
    <source>
        <strain evidence="10">Pan2503</strain>
    </source>
</reference>
<organism evidence="10 11">
    <name type="scientific">Candidatus Acidiferrum panamense</name>
    <dbReference type="NCBI Taxonomy" id="2741543"/>
    <lineage>
        <taxon>Bacteria</taxon>
        <taxon>Pseudomonadati</taxon>
        <taxon>Acidobacteriota</taxon>
        <taxon>Terriglobia</taxon>
        <taxon>Candidatus Acidiferrales</taxon>
        <taxon>Candidatus Acidiferrum</taxon>
    </lineage>
</organism>
<feature type="non-terminal residue" evidence="10">
    <location>
        <position position="1"/>
    </location>
</feature>
<keyword evidence="2" id="KW-0597">Phosphoprotein</keyword>
<dbReference type="AlphaFoldDB" id="A0A7V8NPL1"/>
<dbReference type="InterPro" id="IPR036388">
    <property type="entry name" value="WH-like_DNA-bd_sf"/>
</dbReference>
<dbReference type="CDD" id="cd00383">
    <property type="entry name" value="trans_reg_C"/>
    <property type="match status" value="1"/>
</dbReference>
<dbReference type="PROSITE" id="PS50110">
    <property type="entry name" value="RESPONSE_REGULATORY"/>
    <property type="match status" value="1"/>
</dbReference>
<dbReference type="PANTHER" id="PTHR48111">
    <property type="entry name" value="REGULATOR OF RPOS"/>
    <property type="match status" value="1"/>
</dbReference>
<comment type="caution">
    <text evidence="6">Lacks conserved residue(s) required for the propagation of feature annotation.</text>
</comment>
<dbReference type="GO" id="GO:0005829">
    <property type="term" value="C:cytosol"/>
    <property type="evidence" value="ECO:0007669"/>
    <property type="project" value="TreeGrafter"/>
</dbReference>
<dbReference type="Gene3D" id="6.10.250.690">
    <property type="match status" value="1"/>
</dbReference>
<name>A0A7V8NPL1_9BACT</name>
<dbReference type="GO" id="GO:0000976">
    <property type="term" value="F:transcription cis-regulatory region binding"/>
    <property type="evidence" value="ECO:0007669"/>
    <property type="project" value="TreeGrafter"/>
</dbReference>